<dbReference type="Gene3D" id="1.10.10.630">
    <property type="entry name" value="DnaD domain-like"/>
    <property type="match status" value="2"/>
</dbReference>
<evidence type="ECO:0000259" key="3">
    <source>
        <dbReference type="Pfam" id="PF07261"/>
    </source>
</evidence>
<dbReference type="AlphaFoldDB" id="A0A9D1G6X5"/>
<organism evidence="4 5">
    <name type="scientific">Candidatus Scatomorpha pullistercoris</name>
    <dbReference type="NCBI Taxonomy" id="2840929"/>
    <lineage>
        <taxon>Bacteria</taxon>
        <taxon>Bacillati</taxon>
        <taxon>Bacillota</taxon>
        <taxon>Clostridia</taxon>
        <taxon>Eubacteriales</taxon>
        <taxon>Candidatus Scatomorpha</taxon>
    </lineage>
</organism>
<feature type="domain" description="DnaB/C C-terminal" evidence="3">
    <location>
        <begin position="213"/>
        <end position="274"/>
    </location>
</feature>
<feature type="region of interest" description="Disordered" evidence="2">
    <location>
        <begin position="273"/>
        <end position="314"/>
    </location>
</feature>
<evidence type="ECO:0000313" key="5">
    <source>
        <dbReference type="Proteomes" id="UP000886876"/>
    </source>
</evidence>
<dbReference type="Proteomes" id="UP000886876">
    <property type="component" value="Unassembled WGS sequence"/>
</dbReference>
<accession>A0A9D1G6X5</accession>
<dbReference type="EMBL" id="DVJS01000185">
    <property type="protein sequence ID" value="HIS97799.1"/>
    <property type="molecule type" value="Genomic_DNA"/>
</dbReference>
<protein>
    <submittedName>
        <fullName evidence="4">DnaD domain protein</fullName>
    </submittedName>
</protein>
<proteinExistence type="inferred from homology"/>
<comment type="caution">
    <text evidence="4">The sequence shown here is derived from an EMBL/GenBank/DDBJ whole genome shotgun (WGS) entry which is preliminary data.</text>
</comment>
<sequence length="314" mass="35383">MKDKSYRLSAAVCALPAEDADKLISAGDGDCALLYIYLLRHGQQPNQELCRALGWEPQRLGGCAAKLRSLGLLSDGASARVPTQPADTMPEYTAEDVVRRSGEDPAFKGVLAEAESVLGHALSGADTRTLFGIYDFLGLPVDVIMELLHHCCEEYKLKFGPGRVPTMRQIEKEAYIWADREIMTFEQAEDYIRMRARLRDASESLRRSFGIHDRPLTPTERKYVEGWLEQGFTQGAIELAYDKTVTNTGQLKWNYMNRIIQSWHEKGLHTTQEIADGDAPRRSSGGPRQSQRTEPSRMGELERMKKIYDKVRGN</sequence>
<feature type="compositionally biased region" description="Low complexity" evidence="2">
    <location>
        <begin position="282"/>
        <end position="292"/>
    </location>
</feature>
<evidence type="ECO:0000256" key="2">
    <source>
        <dbReference type="SAM" id="MobiDB-lite"/>
    </source>
</evidence>
<dbReference type="SUPFAM" id="SSF158499">
    <property type="entry name" value="DnaD domain-like"/>
    <property type="match status" value="1"/>
</dbReference>
<evidence type="ECO:0000256" key="1">
    <source>
        <dbReference type="ARBA" id="ARBA00093462"/>
    </source>
</evidence>
<feature type="domain" description="DnaB/C C-terminal" evidence="3">
    <location>
        <begin position="114"/>
        <end position="192"/>
    </location>
</feature>
<gene>
    <name evidence="4" type="ORF">IAD42_07485</name>
</gene>
<feature type="compositionally biased region" description="Basic and acidic residues" evidence="2">
    <location>
        <begin position="294"/>
        <end position="314"/>
    </location>
</feature>
<dbReference type="Pfam" id="PF07261">
    <property type="entry name" value="DnaB_2"/>
    <property type="match status" value="2"/>
</dbReference>
<reference evidence="4" key="2">
    <citation type="journal article" date="2021" name="PeerJ">
        <title>Extensive microbial diversity within the chicken gut microbiome revealed by metagenomics and culture.</title>
        <authorList>
            <person name="Gilroy R."/>
            <person name="Ravi A."/>
            <person name="Getino M."/>
            <person name="Pursley I."/>
            <person name="Horton D.L."/>
            <person name="Alikhan N.F."/>
            <person name="Baker D."/>
            <person name="Gharbi K."/>
            <person name="Hall N."/>
            <person name="Watson M."/>
            <person name="Adriaenssens E.M."/>
            <person name="Foster-Nyarko E."/>
            <person name="Jarju S."/>
            <person name="Secka A."/>
            <person name="Antonio M."/>
            <person name="Oren A."/>
            <person name="Chaudhuri R.R."/>
            <person name="La Ragione R."/>
            <person name="Hildebrand F."/>
            <person name="Pallen M.J."/>
        </authorList>
    </citation>
    <scope>NUCLEOTIDE SEQUENCE</scope>
    <source>
        <strain evidence="4">ChiHecec3B27-6122</strain>
    </source>
</reference>
<dbReference type="NCBIfam" id="TIGR01446">
    <property type="entry name" value="DnaD_dom"/>
    <property type="match status" value="1"/>
</dbReference>
<name>A0A9D1G6X5_9FIRM</name>
<evidence type="ECO:0000313" key="4">
    <source>
        <dbReference type="EMBL" id="HIS97799.1"/>
    </source>
</evidence>
<reference evidence="4" key="1">
    <citation type="submission" date="2020-10" db="EMBL/GenBank/DDBJ databases">
        <authorList>
            <person name="Gilroy R."/>
        </authorList>
    </citation>
    <scope>NUCLEOTIDE SEQUENCE</scope>
    <source>
        <strain evidence="4">ChiHecec3B27-6122</strain>
    </source>
</reference>
<dbReference type="InterPro" id="IPR034829">
    <property type="entry name" value="DnaD-like_sf"/>
</dbReference>
<comment type="similarity">
    <text evidence="1">Belongs to the DnaB/DnaD family.</text>
</comment>
<dbReference type="InterPro" id="IPR006343">
    <property type="entry name" value="DnaB/C_C"/>
</dbReference>